<dbReference type="Pfam" id="PF00675">
    <property type="entry name" value="Peptidase_M16"/>
    <property type="match status" value="1"/>
</dbReference>
<dbReference type="EMBL" id="JBHUNE010000006">
    <property type="protein sequence ID" value="MFD2758563.1"/>
    <property type="molecule type" value="Genomic_DNA"/>
</dbReference>
<dbReference type="InterPro" id="IPR050361">
    <property type="entry name" value="MPP/UQCRC_Complex"/>
</dbReference>
<evidence type="ECO:0000313" key="5">
    <source>
        <dbReference type="EMBL" id="MFD2758563.1"/>
    </source>
</evidence>
<evidence type="ECO:0000256" key="2">
    <source>
        <dbReference type="RuleBase" id="RU004447"/>
    </source>
</evidence>
<evidence type="ECO:0000256" key="1">
    <source>
        <dbReference type="ARBA" id="ARBA00007261"/>
    </source>
</evidence>
<comment type="similarity">
    <text evidence="1 2">Belongs to the peptidase M16 family.</text>
</comment>
<sequence>MSAPVPLPLTLPNLDEEISGGARLRRTVLPSGVRLITEDVPGAASVSIGCYVPLGSRDERDREYGSSHFLEHLLFKGTPTRDARTIALEFERVGGDFNAATSREQTVYHARVRAEDLGMGIDVLSDMLTGSLLDPGEFELERGVILEEIAMSEDDPVDVLWERFYENYFGDHALARPIAGTPESIQASLRDEVWEFYRRNYRPSTLVVAIAGRVDHEAALERLEAGLRAGGWNLDTERAPVARREADPGLEIARRQPLEMLERPLEQTNLILATAGLAAGDPRRHAFGLLHHILGGGMSSRLFHEVRERRGLVYSVYSFAASHADAGITGVNLACLPEKAAEAIRVIRGELERIASEGVTDAELADAKTSAAGGGALALESMHSRMNRLARADLVLGEFIDLDTSVARLTEVTAEDVRGLAGLLLGRLTAETIGPVTKAAREELEALV</sequence>
<dbReference type="InterPro" id="IPR007863">
    <property type="entry name" value="Peptidase_M16_C"/>
</dbReference>
<dbReference type="InterPro" id="IPR011249">
    <property type="entry name" value="Metalloenz_LuxS/M16"/>
</dbReference>
<dbReference type="RefSeq" id="WP_026339591.1">
    <property type="nucleotide sequence ID" value="NZ_JBHUNE010000006.1"/>
</dbReference>
<dbReference type="PANTHER" id="PTHR11851">
    <property type="entry name" value="METALLOPROTEASE"/>
    <property type="match status" value="1"/>
</dbReference>
<evidence type="ECO:0000313" key="6">
    <source>
        <dbReference type="Proteomes" id="UP001597492"/>
    </source>
</evidence>
<evidence type="ECO:0000259" key="4">
    <source>
        <dbReference type="Pfam" id="PF05193"/>
    </source>
</evidence>
<organism evidence="5 6">
    <name type="scientific">Gulosibacter faecalis</name>
    <dbReference type="NCBI Taxonomy" id="272240"/>
    <lineage>
        <taxon>Bacteria</taxon>
        <taxon>Bacillati</taxon>
        <taxon>Actinomycetota</taxon>
        <taxon>Actinomycetes</taxon>
        <taxon>Micrococcales</taxon>
        <taxon>Microbacteriaceae</taxon>
        <taxon>Gulosibacter</taxon>
    </lineage>
</organism>
<dbReference type="SUPFAM" id="SSF63411">
    <property type="entry name" value="LuxS/MPP-like metallohydrolase"/>
    <property type="match status" value="2"/>
</dbReference>
<name>A0ABW5UZU7_9MICO</name>
<protein>
    <submittedName>
        <fullName evidence="5">M16 family metallopeptidase</fullName>
    </submittedName>
</protein>
<gene>
    <name evidence="5" type="ORF">ACFSW7_09245</name>
</gene>
<feature type="domain" description="Peptidase M16 C-terminal" evidence="4">
    <location>
        <begin position="190"/>
        <end position="369"/>
    </location>
</feature>
<dbReference type="Gene3D" id="3.30.830.10">
    <property type="entry name" value="Metalloenzyme, LuxS/M16 peptidase-like"/>
    <property type="match status" value="2"/>
</dbReference>
<dbReference type="Pfam" id="PF05193">
    <property type="entry name" value="Peptidase_M16_C"/>
    <property type="match status" value="1"/>
</dbReference>
<accession>A0ABW5UZU7</accession>
<dbReference type="InterPro" id="IPR001431">
    <property type="entry name" value="Pept_M16_Zn_BS"/>
</dbReference>
<evidence type="ECO:0000259" key="3">
    <source>
        <dbReference type="Pfam" id="PF00675"/>
    </source>
</evidence>
<comment type="caution">
    <text evidence="5">The sequence shown here is derived from an EMBL/GenBank/DDBJ whole genome shotgun (WGS) entry which is preliminary data.</text>
</comment>
<dbReference type="InterPro" id="IPR011765">
    <property type="entry name" value="Pept_M16_N"/>
</dbReference>
<proteinExistence type="inferred from homology"/>
<dbReference type="PANTHER" id="PTHR11851:SF49">
    <property type="entry name" value="MITOCHONDRIAL-PROCESSING PEPTIDASE SUBUNIT ALPHA"/>
    <property type="match status" value="1"/>
</dbReference>
<feature type="domain" description="Peptidase M16 N-terminal" evidence="3">
    <location>
        <begin position="35"/>
        <end position="181"/>
    </location>
</feature>
<dbReference type="PROSITE" id="PS00143">
    <property type="entry name" value="INSULINASE"/>
    <property type="match status" value="1"/>
</dbReference>
<keyword evidence="6" id="KW-1185">Reference proteome</keyword>
<reference evidence="6" key="1">
    <citation type="journal article" date="2019" name="Int. J. Syst. Evol. Microbiol.">
        <title>The Global Catalogue of Microorganisms (GCM) 10K type strain sequencing project: providing services to taxonomists for standard genome sequencing and annotation.</title>
        <authorList>
            <consortium name="The Broad Institute Genomics Platform"/>
            <consortium name="The Broad Institute Genome Sequencing Center for Infectious Disease"/>
            <person name="Wu L."/>
            <person name="Ma J."/>
        </authorList>
    </citation>
    <scope>NUCLEOTIDE SEQUENCE [LARGE SCALE GENOMIC DNA]</scope>
    <source>
        <strain evidence="6">TISTR 1514</strain>
    </source>
</reference>
<dbReference type="Proteomes" id="UP001597492">
    <property type="component" value="Unassembled WGS sequence"/>
</dbReference>